<accession>A0ACB8H4N0</accession>
<dbReference type="EMBL" id="JAFIQS020000004">
    <property type="protein sequence ID" value="KAH9482607.1"/>
    <property type="molecule type" value="Genomic_DNA"/>
</dbReference>
<comment type="caution">
    <text evidence="1">The sequence shown here is derived from an EMBL/GenBank/DDBJ whole genome shotgun (WGS) entry which is preliminary data.</text>
</comment>
<evidence type="ECO:0000313" key="2">
    <source>
        <dbReference type="Proteomes" id="UP000664032"/>
    </source>
</evidence>
<proteinExistence type="predicted"/>
<dbReference type="Proteomes" id="UP000664032">
    <property type="component" value="Unassembled WGS sequence"/>
</dbReference>
<name>A0ACB8H4N0_PSICU</name>
<protein>
    <submittedName>
        <fullName evidence="1">Uncharacterized protein</fullName>
    </submittedName>
</protein>
<keyword evidence="2" id="KW-1185">Reference proteome</keyword>
<organism evidence="1 2">
    <name type="scientific">Psilocybe cubensis</name>
    <name type="common">Psychedelic mushroom</name>
    <name type="synonym">Stropharia cubensis</name>
    <dbReference type="NCBI Taxonomy" id="181762"/>
    <lineage>
        <taxon>Eukaryota</taxon>
        <taxon>Fungi</taxon>
        <taxon>Dikarya</taxon>
        <taxon>Basidiomycota</taxon>
        <taxon>Agaricomycotina</taxon>
        <taxon>Agaricomycetes</taxon>
        <taxon>Agaricomycetidae</taxon>
        <taxon>Agaricales</taxon>
        <taxon>Agaricineae</taxon>
        <taxon>Strophariaceae</taxon>
        <taxon>Psilocybe</taxon>
    </lineage>
</organism>
<sequence length="238" mass="26360">MQIRRLSVPDSCMPRIVVLEKSLTFSLGAVGLKFVGTGSMVIIIITQMIMQLRIKALYGRTISNLITIVWVLEVTAVISLGIASLAAIDDTTTMCNPTYLPRFAFLFWVPVIVFETFLFSLALRIAYQNYKEIGTWRGASLLYIVLRDNFSFFACAFGLYIITATTWLAADPRYFTVPGSFSCALTTVMGARLILNLCEAYYHPPDMHGNGTGPGSIWAAVATTGNIEFVNLRRGRAE</sequence>
<gene>
    <name evidence="1" type="ORF">JR316_0004707</name>
</gene>
<evidence type="ECO:0000313" key="1">
    <source>
        <dbReference type="EMBL" id="KAH9482607.1"/>
    </source>
</evidence>
<reference evidence="1" key="1">
    <citation type="submission" date="2021-10" db="EMBL/GenBank/DDBJ databases">
        <title>Psilocybe cubensis genome.</title>
        <authorList>
            <person name="Mckernan K.J."/>
            <person name="Crawford S."/>
            <person name="Trippe A."/>
            <person name="Kane L.T."/>
            <person name="Mclaughlin S."/>
        </authorList>
    </citation>
    <scope>NUCLEOTIDE SEQUENCE</scope>
    <source>
        <strain evidence="1">MGC-MH-2018</strain>
    </source>
</reference>